<evidence type="ECO:0000313" key="2">
    <source>
        <dbReference type="EMBL" id="KKL75857.1"/>
    </source>
</evidence>
<organism evidence="2">
    <name type="scientific">marine sediment metagenome</name>
    <dbReference type="NCBI Taxonomy" id="412755"/>
    <lineage>
        <taxon>unclassified sequences</taxon>
        <taxon>metagenomes</taxon>
        <taxon>ecological metagenomes</taxon>
    </lineage>
</organism>
<accession>A0A0F9HL42</accession>
<evidence type="ECO:0000256" key="1">
    <source>
        <dbReference type="SAM" id="Phobius"/>
    </source>
</evidence>
<sequence length="93" mass="10424">MNNEERDDKISATHDAVIVMVKQVKDHNEALFGNRKPGMVRDVTLLQERQDQCPARKAETIESKQLSLSTILMIVGIVGLVANLAFAILNWVH</sequence>
<gene>
    <name evidence="2" type="ORF">LCGC14_2050680</name>
</gene>
<dbReference type="AlphaFoldDB" id="A0A0F9HL42"/>
<dbReference type="EMBL" id="LAZR01024231">
    <property type="protein sequence ID" value="KKL75857.1"/>
    <property type="molecule type" value="Genomic_DNA"/>
</dbReference>
<keyword evidence="1" id="KW-0812">Transmembrane</keyword>
<protein>
    <submittedName>
        <fullName evidence="2">Uncharacterized protein</fullName>
    </submittedName>
</protein>
<comment type="caution">
    <text evidence="2">The sequence shown here is derived from an EMBL/GenBank/DDBJ whole genome shotgun (WGS) entry which is preliminary data.</text>
</comment>
<name>A0A0F9HL42_9ZZZZ</name>
<feature type="transmembrane region" description="Helical" evidence="1">
    <location>
        <begin position="66"/>
        <end position="92"/>
    </location>
</feature>
<proteinExistence type="predicted"/>
<reference evidence="2" key="1">
    <citation type="journal article" date="2015" name="Nature">
        <title>Complex archaea that bridge the gap between prokaryotes and eukaryotes.</title>
        <authorList>
            <person name="Spang A."/>
            <person name="Saw J.H."/>
            <person name="Jorgensen S.L."/>
            <person name="Zaremba-Niedzwiedzka K."/>
            <person name="Martijn J."/>
            <person name="Lind A.E."/>
            <person name="van Eijk R."/>
            <person name="Schleper C."/>
            <person name="Guy L."/>
            <person name="Ettema T.J."/>
        </authorList>
    </citation>
    <scope>NUCLEOTIDE SEQUENCE</scope>
</reference>
<keyword evidence="1" id="KW-0472">Membrane</keyword>
<keyword evidence="1" id="KW-1133">Transmembrane helix</keyword>